<protein>
    <recommendedName>
        <fullName evidence="6">Reticulon-like protein</fullName>
    </recommendedName>
</protein>
<evidence type="ECO:0000256" key="2">
    <source>
        <dbReference type="ARBA" id="ARBA00022692"/>
    </source>
</evidence>
<evidence type="ECO:0000256" key="1">
    <source>
        <dbReference type="ARBA" id="ARBA00004477"/>
    </source>
</evidence>
<evidence type="ECO:0000256" key="3">
    <source>
        <dbReference type="ARBA" id="ARBA00022824"/>
    </source>
</evidence>
<sequence length="210" mass="23439">MDSSSDPSFTRQRNLHQILGEGLVADVVLWRQSNISAGILLVTVASWVVFEISGYTLLSLVSSVLLLLLTILFLWAKSAAILNRPPPPLPKLQLSEEMVNQAANLFRTHVNELLAVSQNIALGKDTKLFFKVAAYLLLIAIVGGMTDLLALGYTSLLMILTVPVLYERYGDDVDRYIKMTSYELQKLYNKIDVEVIGRVKKCILEKQKLS</sequence>
<keyword evidence="4 6" id="KW-1133">Transmembrane helix</keyword>
<reference evidence="8 9" key="1">
    <citation type="submission" date="2024-04" db="EMBL/GenBank/DDBJ databases">
        <authorList>
            <person name="Fracassetti M."/>
        </authorList>
    </citation>
    <scope>NUCLEOTIDE SEQUENCE [LARGE SCALE GENOMIC DNA]</scope>
</reference>
<evidence type="ECO:0000313" key="9">
    <source>
        <dbReference type="Proteomes" id="UP001497516"/>
    </source>
</evidence>
<evidence type="ECO:0000313" key="8">
    <source>
        <dbReference type="EMBL" id="CAL1378883.1"/>
    </source>
</evidence>
<keyword evidence="2 6" id="KW-0812">Transmembrane</keyword>
<feature type="domain" description="Reticulon" evidence="7">
    <location>
        <begin position="24"/>
        <end position="210"/>
    </location>
</feature>
<keyword evidence="5 6" id="KW-0472">Membrane</keyword>
<organism evidence="8 9">
    <name type="scientific">Linum trigynum</name>
    <dbReference type="NCBI Taxonomy" id="586398"/>
    <lineage>
        <taxon>Eukaryota</taxon>
        <taxon>Viridiplantae</taxon>
        <taxon>Streptophyta</taxon>
        <taxon>Embryophyta</taxon>
        <taxon>Tracheophyta</taxon>
        <taxon>Spermatophyta</taxon>
        <taxon>Magnoliopsida</taxon>
        <taxon>eudicotyledons</taxon>
        <taxon>Gunneridae</taxon>
        <taxon>Pentapetalae</taxon>
        <taxon>rosids</taxon>
        <taxon>fabids</taxon>
        <taxon>Malpighiales</taxon>
        <taxon>Linaceae</taxon>
        <taxon>Linum</taxon>
    </lineage>
</organism>
<evidence type="ECO:0000256" key="4">
    <source>
        <dbReference type="ARBA" id="ARBA00022989"/>
    </source>
</evidence>
<dbReference type="PANTHER" id="PTHR10994:SF65">
    <property type="entry name" value="RETICULON-LIKE PROTEIN B12"/>
    <property type="match status" value="1"/>
</dbReference>
<gene>
    <name evidence="8" type="ORF">LTRI10_LOCUS20432</name>
</gene>
<evidence type="ECO:0000256" key="5">
    <source>
        <dbReference type="ARBA" id="ARBA00023136"/>
    </source>
</evidence>
<feature type="transmembrane region" description="Helical" evidence="6">
    <location>
        <begin position="128"/>
        <end position="145"/>
    </location>
</feature>
<dbReference type="EMBL" id="OZ034816">
    <property type="protein sequence ID" value="CAL1378883.1"/>
    <property type="molecule type" value="Genomic_DNA"/>
</dbReference>
<accession>A0AAV2DZC8</accession>
<dbReference type="Pfam" id="PF02453">
    <property type="entry name" value="Reticulon"/>
    <property type="match status" value="1"/>
</dbReference>
<evidence type="ECO:0000256" key="6">
    <source>
        <dbReference type="RuleBase" id="RU363132"/>
    </source>
</evidence>
<dbReference type="InterPro" id="IPR003388">
    <property type="entry name" value="Reticulon"/>
</dbReference>
<evidence type="ECO:0000259" key="7">
    <source>
        <dbReference type="PROSITE" id="PS50845"/>
    </source>
</evidence>
<dbReference type="AlphaFoldDB" id="A0AAV2DZC8"/>
<dbReference type="PANTHER" id="PTHR10994">
    <property type="entry name" value="RETICULON"/>
    <property type="match status" value="1"/>
</dbReference>
<dbReference type="InterPro" id="IPR045064">
    <property type="entry name" value="Reticulon-like"/>
</dbReference>
<dbReference type="GO" id="GO:0009617">
    <property type="term" value="P:response to bacterium"/>
    <property type="evidence" value="ECO:0007669"/>
    <property type="project" value="InterPro"/>
</dbReference>
<feature type="transmembrane region" description="Helical" evidence="6">
    <location>
        <begin position="33"/>
        <end position="50"/>
    </location>
</feature>
<feature type="transmembrane region" description="Helical" evidence="6">
    <location>
        <begin position="56"/>
        <end position="76"/>
    </location>
</feature>
<name>A0AAV2DZC8_9ROSI</name>
<comment type="subcellular location">
    <subcellularLocation>
        <location evidence="1 6">Endoplasmic reticulum membrane</location>
        <topology evidence="1 6">Multi-pass membrane protein</topology>
    </subcellularLocation>
</comment>
<keyword evidence="9" id="KW-1185">Reference proteome</keyword>
<proteinExistence type="predicted"/>
<dbReference type="Proteomes" id="UP001497516">
    <property type="component" value="Chromosome 3"/>
</dbReference>
<dbReference type="GO" id="GO:0005789">
    <property type="term" value="C:endoplasmic reticulum membrane"/>
    <property type="evidence" value="ECO:0007669"/>
    <property type="project" value="UniProtKB-SubCell"/>
</dbReference>
<keyword evidence="3 6" id="KW-0256">Endoplasmic reticulum</keyword>
<dbReference type="PROSITE" id="PS50845">
    <property type="entry name" value="RETICULON"/>
    <property type="match status" value="1"/>
</dbReference>